<reference evidence="2 3" key="1">
    <citation type="journal article" date="2015" name="Sci. Rep.">
        <title>Genome of the facultative scuticociliatosis pathogen Pseudocohnilembus persalinus provides insight into its virulence through horizontal gene transfer.</title>
        <authorList>
            <person name="Xiong J."/>
            <person name="Wang G."/>
            <person name="Cheng J."/>
            <person name="Tian M."/>
            <person name="Pan X."/>
            <person name="Warren A."/>
            <person name="Jiang C."/>
            <person name="Yuan D."/>
            <person name="Miao W."/>
        </authorList>
    </citation>
    <scope>NUCLEOTIDE SEQUENCE [LARGE SCALE GENOMIC DNA]</scope>
    <source>
        <strain evidence="2">36N120E</strain>
    </source>
</reference>
<protein>
    <recommendedName>
        <fullName evidence="4">Homeodomain protein</fullName>
    </recommendedName>
</protein>
<proteinExistence type="predicted"/>
<evidence type="ECO:0000256" key="1">
    <source>
        <dbReference type="SAM" id="MobiDB-lite"/>
    </source>
</evidence>
<keyword evidence="3" id="KW-1185">Reference proteome</keyword>
<name>A0A0V0R8R7_PSEPJ</name>
<comment type="caution">
    <text evidence="2">The sequence shown here is derived from an EMBL/GenBank/DDBJ whole genome shotgun (WGS) entry which is preliminary data.</text>
</comment>
<accession>A0A0V0R8R7</accession>
<feature type="region of interest" description="Disordered" evidence="1">
    <location>
        <begin position="473"/>
        <end position="520"/>
    </location>
</feature>
<dbReference type="EMBL" id="LDAU01000025">
    <property type="protein sequence ID" value="KRX10600.1"/>
    <property type="molecule type" value="Genomic_DNA"/>
</dbReference>
<gene>
    <name evidence="2" type="ORF">PPERSA_05420</name>
</gene>
<feature type="compositionally biased region" description="Low complexity" evidence="1">
    <location>
        <begin position="857"/>
        <end position="867"/>
    </location>
</feature>
<dbReference type="InParanoid" id="A0A0V0R8R7"/>
<organism evidence="2 3">
    <name type="scientific">Pseudocohnilembus persalinus</name>
    <name type="common">Ciliate</name>
    <dbReference type="NCBI Taxonomy" id="266149"/>
    <lineage>
        <taxon>Eukaryota</taxon>
        <taxon>Sar</taxon>
        <taxon>Alveolata</taxon>
        <taxon>Ciliophora</taxon>
        <taxon>Intramacronucleata</taxon>
        <taxon>Oligohymenophorea</taxon>
        <taxon>Scuticociliatia</taxon>
        <taxon>Philasterida</taxon>
        <taxon>Pseudocohnilembidae</taxon>
        <taxon>Pseudocohnilembus</taxon>
    </lineage>
</organism>
<evidence type="ECO:0008006" key="4">
    <source>
        <dbReference type="Google" id="ProtNLM"/>
    </source>
</evidence>
<dbReference type="AlphaFoldDB" id="A0A0V0R8R7"/>
<evidence type="ECO:0000313" key="3">
    <source>
        <dbReference type="Proteomes" id="UP000054937"/>
    </source>
</evidence>
<feature type="region of interest" description="Disordered" evidence="1">
    <location>
        <begin position="852"/>
        <end position="885"/>
    </location>
</feature>
<evidence type="ECO:0000313" key="2">
    <source>
        <dbReference type="EMBL" id="KRX10600.1"/>
    </source>
</evidence>
<dbReference type="Proteomes" id="UP000054937">
    <property type="component" value="Unassembled WGS sequence"/>
</dbReference>
<sequence>MEPGNYGFFENFCEEEEELHDNSFTRNIEKDKHNNQNQIQGQNQNYNNSIQNMQSNSGVHNIQQNQLIKNVDQNIQNQGINQNISMNQKKNQEIQQLDVNSKQFQVRGEQLKDNIPLMRSVWIYNEEPLPNKKNLNRIFEKNKVLGGLQGFIGCSNDQENDIQQNQQQQQQQNQQKIYQQNDFDQIDCESLFQNNYESENFQIQQLFRQETYFKHQREQELGKQIQQQQQENKENLHKNLRRKDRKNSNSYLPSFVEKISENLEDTIEGIDVSQYSEFSKGEQVLLKQVENFLFIEEKKENQGADYYFEKYFIKNYSRLLEKLKQYSQQSRLTGNQFLKFAFAFGTVLKQVQKQIDEESSSSQIDLSQIYQLPKFEKSNNCSNKSRKTFTNQETQILKFYMQKYNTIPNTIIEQFAKQTGRTSSAVMQKIIRLKKNAEKSKDQNMSQNNNQQQFNSNQQLQCELEFNDGQIQNLNKNNQNQNEGNNSNNQINSSGNLIQNNNQQQQKQTQENSNNNNFENNLVNKIKDQNQQSLEIQLVRVLYNMGNQQGTKQDILNELEVLNNEKKINLPENWNKSASQLLASSKYFEKIKGVFSLSYDPDKGQRLSVSDLQSQKSKLQYIFENYSGNNLDLGQILNFYLDMFCQQQMMEDVSQNFEKKLKLSIQKNLNQYDCFDKSKSKTMYTLADRIKQELQQCDYMGFYTQGQQQQWQTQQQQQQKQIIKIEQTQNQQKDLNQKQNQQYQYVSSYDTNQQPEEQKIQKLEFQNSFFGNNLDIQMGSKMGSMDFQGQNFKEKNSDNQNIQCNQNNNIFRNYHENNYVDNNNTNEKIEQEDDQQQQHFQFLMENDNNQHSQHQVNNFDNNMNNNDQSLDLEEDSQQQINTHSN</sequence>
<feature type="region of interest" description="Disordered" evidence="1">
    <location>
        <begin position="220"/>
        <end position="247"/>
    </location>
</feature>